<organism evidence="1 2">
    <name type="scientific">Dendrobium catenatum</name>
    <dbReference type="NCBI Taxonomy" id="906689"/>
    <lineage>
        <taxon>Eukaryota</taxon>
        <taxon>Viridiplantae</taxon>
        <taxon>Streptophyta</taxon>
        <taxon>Embryophyta</taxon>
        <taxon>Tracheophyta</taxon>
        <taxon>Spermatophyta</taxon>
        <taxon>Magnoliopsida</taxon>
        <taxon>Liliopsida</taxon>
        <taxon>Asparagales</taxon>
        <taxon>Orchidaceae</taxon>
        <taxon>Epidendroideae</taxon>
        <taxon>Malaxideae</taxon>
        <taxon>Dendrobiinae</taxon>
        <taxon>Dendrobium</taxon>
    </lineage>
</organism>
<evidence type="ECO:0000313" key="2">
    <source>
        <dbReference type="Proteomes" id="UP000233837"/>
    </source>
</evidence>
<accession>A0A2I0XBB2</accession>
<name>A0A2I0XBB2_9ASPA</name>
<protein>
    <submittedName>
        <fullName evidence="1">Uncharacterized protein</fullName>
    </submittedName>
</protein>
<gene>
    <name evidence="1" type="ORF">MA16_Dca022270</name>
</gene>
<evidence type="ECO:0000313" key="1">
    <source>
        <dbReference type="EMBL" id="PKU85186.1"/>
    </source>
</evidence>
<dbReference type="Proteomes" id="UP000233837">
    <property type="component" value="Unassembled WGS sequence"/>
</dbReference>
<dbReference type="EMBL" id="KZ501988">
    <property type="protein sequence ID" value="PKU85186.1"/>
    <property type="molecule type" value="Genomic_DNA"/>
</dbReference>
<dbReference type="AlphaFoldDB" id="A0A2I0XBB2"/>
<sequence length="136" mass="14748">MPSGLISACVELAGCGVFSPVSYDAMPSPVYLHSPATIPLVNGLSQASTTSKSEGETTFINIPIYVMSNDDLKMHVAKSRNNYVHLQMDWLSLDDFSSSHSEGEDVEFEEDVLASRMLEKFCPNVGGKNGKSKGKK</sequence>
<keyword evidence="2" id="KW-1185">Reference proteome</keyword>
<reference evidence="1 2" key="2">
    <citation type="journal article" date="2017" name="Nature">
        <title>The Apostasia genome and the evolution of orchids.</title>
        <authorList>
            <person name="Zhang G.Q."/>
            <person name="Liu K.W."/>
            <person name="Li Z."/>
            <person name="Lohaus R."/>
            <person name="Hsiao Y.Y."/>
            <person name="Niu S.C."/>
            <person name="Wang J.Y."/>
            <person name="Lin Y.C."/>
            <person name="Xu Q."/>
            <person name="Chen L.J."/>
            <person name="Yoshida K."/>
            <person name="Fujiwara S."/>
            <person name="Wang Z.W."/>
            <person name="Zhang Y.Q."/>
            <person name="Mitsuda N."/>
            <person name="Wang M."/>
            <person name="Liu G.H."/>
            <person name="Pecoraro L."/>
            <person name="Huang H.X."/>
            <person name="Xiao X.J."/>
            <person name="Lin M."/>
            <person name="Wu X.Y."/>
            <person name="Wu W.L."/>
            <person name="Chen Y.Y."/>
            <person name="Chang S.B."/>
            <person name="Sakamoto S."/>
            <person name="Ohme-Takagi M."/>
            <person name="Yagi M."/>
            <person name="Zeng S.J."/>
            <person name="Shen C.Y."/>
            <person name="Yeh C.M."/>
            <person name="Luo Y.B."/>
            <person name="Tsai W.C."/>
            <person name="Van de Peer Y."/>
            <person name="Liu Z.J."/>
        </authorList>
    </citation>
    <scope>NUCLEOTIDE SEQUENCE [LARGE SCALE GENOMIC DNA]</scope>
    <source>
        <tissue evidence="1">The whole plant</tissue>
    </source>
</reference>
<reference evidence="1 2" key="1">
    <citation type="journal article" date="2016" name="Sci. Rep.">
        <title>The Dendrobium catenatum Lindl. genome sequence provides insights into polysaccharide synthase, floral development and adaptive evolution.</title>
        <authorList>
            <person name="Zhang G.Q."/>
            <person name="Xu Q."/>
            <person name="Bian C."/>
            <person name="Tsai W.C."/>
            <person name="Yeh C.M."/>
            <person name="Liu K.W."/>
            <person name="Yoshida K."/>
            <person name="Zhang L.S."/>
            <person name="Chang S.B."/>
            <person name="Chen F."/>
            <person name="Shi Y."/>
            <person name="Su Y.Y."/>
            <person name="Zhang Y.Q."/>
            <person name="Chen L.J."/>
            <person name="Yin Y."/>
            <person name="Lin M."/>
            <person name="Huang H."/>
            <person name="Deng H."/>
            <person name="Wang Z.W."/>
            <person name="Zhu S.L."/>
            <person name="Zhao X."/>
            <person name="Deng C."/>
            <person name="Niu S.C."/>
            <person name="Huang J."/>
            <person name="Wang M."/>
            <person name="Liu G.H."/>
            <person name="Yang H.J."/>
            <person name="Xiao X.J."/>
            <person name="Hsiao Y.Y."/>
            <person name="Wu W.L."/>
            <person name="Chen Y.Y."/>
            <person name="Mitsuda N."/>
            <person name="Ohme-Takagi M."/>
            <person name="Luo Y.B."/>
            <person name="Van de Peer Y."/>
            <person name="Liu Z.J."/>
        </authorList>
    </citation>
    <scope>NUCLEOTIDE SEQUENCE [LARGE SCALE GENOMIC DNA]</scope>
    <source>
        <tissue evidence="1">The whole plant</tissue>
    </source>
</reference>
<proteinExistence type="predicted"/>